<sequence>MSSYVEAFPRTIRSPLPGYGQVGRPRLIPWPSIGIVQVVKHRAASGLTIERRIVQGGQALVTQLLALSQGGVCIHTTYIERLNASASGSRPWDVALDIWLAKQKL</sequence>
<dbReference type="OrthoDB" id="145210at2"/>
<evidence type="ECO:0000313" key="2">
    <source>
        <dbReference type="Proteomes" id="UP000317371"/>
    </source>
</evidence>
<dbReference type="Proteomes" id="UP000317371">
    <property type="component" value="Unassembled WGS sequence"/>
</dbReference>
<proteinExistence type="predicted"/>
<dbReference type="AlphaFoldDB" id="A0A540VD62"/>
<name>A0A540VD62_9CHLR</name>
<comment type="caution">
    <text evidence="1">The sequence shown here is derived from an EMBL/GenBank/DDBJ whole genome shotgun (WGS) entry which is preliminary data.</text>
</comment>
<keyword evidence="2" id="KW-1185">Reference proteome</keyword>
<dbReference type="EMBL" id="VIGC01000021">
    <property type="protein sequence ID" value="TQE94719.1"/>
    <property type="molecule type" value="Genomic_DNA"/>
</dbReference>
<organism evidence="1 2">
    <name type="scientific">Litorilinea aerophila</name>
    <dbReference type="NCBI Taxonomy" id="1204385"/>
    <lineage>
        <taxon>Bacteria</taxon>
        <taxon>Bacillati</taxon>
        <taxon>Chloroflexota</taxon>
        <taxon>Caldilineae</taxon>
        <taxon>Caldilineales</taxon>
        <taxon>Caldilineaceae</taxon>
        <taxon>Litorilinea</taxon>
    </lineage>
</organism>
<dbReference type="InParanoid" id="A0A540VD62"/>
<protein>
    <submittedName>
        <fullName evidence="1">Uncharacterized protein</fullName>
    </submittedName>
</protein>
<evidence type="ECO:0000313" key="1">
    <source>
        <dbReference type="EMBL" id="TQE94719.1"/>
    </source>
</evidence>
<accession>A0A540VD62</accession>
<dbReference type="RefSeq" id="WP_141611111.1">
    <property type="nucleotide sequence ID" value="NZ_VIGC02000021.1"/>
</dbReference>
<reference evidence="1 2" key="1">
    <citation type="submission" date="2019-06" db="EMBL/GenBank/DDBJ databases">
        <title>Genome sequence of Litorilinea aerophila BAA-2444.</title>
        <authorList>
            <person name="Maclea K.S."/>
            <person name="Maurais E.G."/>
            <person name="Iannazzi L.C."/>
        </authorList>
    </citation>
    <scope>NUCLEOTIDE SEQUENCE [LARGE SCALE GENOMIC DNA]</scope>
    <source>
        <strain evidence="1 2">ATCC BAA-2444</strain>
    </source>
</reference>
<gene>
    <name evidence="1" type="ORF">FKZ61_15780</name>
</gene>